<name>E4ZS56_LEPMJ</name>
<evidence type="ECO:0000313" key="2">
    <source>
        <dbReference type="EMBL" id="CBX94236.1"/>
    </source>
</evidence>
<sequence>MTMLEGILGLGPLALDWASGKTKQEEEKPLHLSDGQTKTDERREQAFPVARSPVKSTVFARRRECRRT</sequence>
<gene>
    <name evidence="2" type="ORF">LEMA_uP122150.1</name>
</gene>
<dbReference type="VEuPathDB" id="FungiDB:LEMA_uP122150.1"/>
<dbReference type="HOGENOM" id="CLU_2794404_0_0_1"/>
<dbReference type="AlphaFoldDB" id="E4ZS56"/>
<reference evidence="3" key="1">
    <citation type="journal article" date="2011" name="Nat. Commun.">
        <title>Effector diversification within compartments of the Leptosphaeria maculans genome affected by Repeat-Induced Point mutations.</title>
        <authorList>
            <person name="Rouxel T."/>
            <person name="Grandaubert J."/>
            <person name="Hane J.K."/>
            <person name="Hoede C."/>
            <person name="van de Wouw A.P."/>
            <person name="Couloux A."/>
            <person name="Dominguez V."/>
            <person name="Anthouard V."/>
            <person name="Bally P."/>
            <person name="Bourras S."/>
            <person name="Cozijnsen A.J."/>
            <person name="Ciuffetti L.M."/>
            <person name="Degrave A."/>
            <person name="Dilmaghani A."/>
            <person name="Duret L."/>
            <person name="Fudal I."/>
            <person name="Goodwin S.B."/>
            <person name="Gout L."/>
            <person name="Glaser N."/>
            <person name="Linglin J."/>
            <person name="Kema G.H.J."/>
            <person name="Lapalu N."/>
            <person name="Lawrence C.B."/>
            <person name="May K."/>
            <person name="Meyer M."/>
            <person name="Ollivier B."/>
            <person name="Poulain J."/>
            <person name="Schoch C.L."/>
            <person name="Simon A."/>
            <person name="Spatafora J.W."/>
            <person name="Stachowiak A."/>
            <person name="Turgeon B.G."/>
            <person name="Tyler B.M."/>
            <person name="Vincent D."/>
            <person name="Weissenbach J."/>
            <person name="Amselem J."/>
            <person name="Quesneville H."/>
            <person name="Oliver R.P."/>
            <person name="Wincker P."/>
            <person name="Balesdent M.-H."/>
            <person name="Howlett B.J."/>
        </authorList>
    </citation>
    <scope>NUCLEOTIDE SEQUENCE [LARGE SCALE GENOMIC DNA]</scope>
    <source>
        <strain evidence="3">JN3 / isolate v23.1.3 / race Av1-4-5-6-7-8</strain>
    </source>
</reference>
<dbReference type="EMBL" id="FP929121">
    <property type="protein sequence ID" value="CBX94236.1"/>
    <property type="molecule type" value="Genomic_DNA"/>
</dbReference>
<accession>E4ZS56</accession>
<protein>
    <submittedName>
        <fullName evidence="2">Predicted protein</fullName>
    </submittedName>
</protein>
<dbReference type="Proteomes" id="UP000002668">
    <property type="component" value="Genome"/>
</dbReference>
<dbReference type="InParanoid" id="E4ZS56"/>
<organism evidence="3">
    <name type="scientific">Leptosphaeria maculans (strain JN3 / isolate v23.1.3 / race Av1-4-5-6-7-8)</name>
    <name type="common">Blackleg fungus</name>
    <name type="synonym">Phoma lingam</name>
    <dbReference type="NCBI Taxonomy" id="985895"/>
    <lineage>
        <taxon>Eukaryota</taxon>
        <taxon>Fungi</taxon>
        <taxon>Dikarya</taxon>
        <taxon>Ascomycota</taxon>
        <taxon>Pezizomycotina</taxon>
        <taxon>Dothideomycetes</taxon>
        <taxon>Pleosporomycetidae</taxon>
        <taxon>Pleosporales</taxon>
        <taxon>Pleosporineae</taxon>
        <taxon>Leptosphaeriaceae</taxon>
        <taxon>Plenodomus</taxon>
        <taxon>Plenodomus lingam/Leptosphaeria maculans species complex</taxon>
    </lineage>
</organism>
<dbReference type="RefSeq" id="XP_003837680.1">
    <property type="nucleotide sequence ID" value="XM_003837632.1"/>
</dbReference>
<feature type="region of interest" description="Disordered" evidence="1">
    <location>
        <begin position="19"/>
        <end position="50"/>
    </location>
</feature>
<evidence type="ECO:0000313" key="3">
    <source>
        <dbReference type="Proteomes" id="UP000002668"/>
    </source>
</evidence>
<evidence type="ECO:0000256" key="1">
    <source>
        <dbReference type="SAM" id="MobiDB-lite"/>
    </source>
</evidence>
<feature type="compositionally biased region" description="Basic and acidic residues" evidence="1">
    <location>
        <begin position="22"/>
        <end position="45"/>
    </location>
</feature>
<keyword evidence="3" id="KW-1185">Reference proteome</keyword>
<proteinExistence type="predicted"/>
<dbReference type="GeneID" id="13290905"/>